<gene>
    <name evidence="2" type="ORF">S01H4_67439</name>
</gene>
<name>X1FQQ5_9ZZZZ</name>
<evidence type="ECO:0000256" key="1">
    <source>
        <dbReference type="SAM" id="Phobius"/>
    </source>
</evidence>
<keyword evidence="1" id="KW-0812">Transmembrane</keyword>
<feature type="non-terminal residue" evidence="2">
    <location>
        <position position="1"/>
    </location>
</feature>
<comment type="caution">
    <text evidence="2">The sequence shown here is derived from an EMBL/GenBank/DDBJ whole genome shotgun (WGS) entry which is preliminary data.</text>
</comment>
<evidence type="ECO:0000313" key="2">
    <source>
        <dbReference type="EMBL" id="GAH23083.1"/>
    </source>
</evidence>
<sequence length="32" mass="3617">FIAILGMAFPVFWFATVIQISFGVYITEYTNG</sequence>
<dbReference type="AlphaFoldDB" id="X1FQQ5"/>
<feature type="non-terminal residue" evidence="2">
    <location>
        <position position="32"/>
    </location>
</feature>
<feature type="transmembrane region" description="Helical" evidence="1">
    <location>
        <begin position="7"/>
        <end position="26"/>
    </location>
</feature>
<protein>
    <submittedName>
        <fullName evidence="2">Uncharacterized protein</fullName>
    </submittedName>
</protein>
<accession>X1FQQ5</accession>
<proteinExistence type="predicted"/>
<keyword evidence="1" id="KW-1133">Transmembrane helix</keyword>
<keyword evidence="1" id="KW-0472">Membrane</keyword>
<dbReference type="EMBL" id="BART01042430">
    <property type="protein sequence ID" value="GAH23083.1"/>
    <property type="molecule type" value="Genomic_DNA"/>
</dbReference>
<organism evidence="2">
    <name type="scientific">marine sediment metagenome</name>
    <dbReference type="NCBI Taxonomy" id="412755"/>
    <lineage>
        <taxon>unclassified sequences</taxon>
        <taxon>metagenomes</taxon>
        <taxon>ecological metagenomes</taxon>
    </lineage>
</organism>
<reference evidence="2" key="1">
    <citation type="journal article" date="2014" name="Front. Microbiol.">
        <title>High frequency of phylogenetically diverse reductive dehalogenase-homologous genes in deep subseafloor sedimentary metagenomes.</title>
        <authorList>
            <person name="Kawai M."/>
            <person name="Futagami T."/>
            <person name="Toyoda A."/>
            <person name="Takaki Y."/>
            <person name="Nishi S."/>
            <person name="Hori S."/>
            <person name="Arai W."/>
            <person name="Tsubouchi T."/>
            <person name="Morono Y."/>
            <person name="Uchiyama I."/>
            <person name="Ito T."/>
            <person name="Fujiyama A."/>
            <person name="Inagaki F."/>
            <person name="Takami H."/>
        </authorList>
    </citation>
    <scope>NUCLEOTIDE SEQUENCE</scope>
    <source>
        <strain evidence="2">Expedition CK06-06</strain>
    </source>
</reference>